<feature type="compositionally biased region" description="Basic and acidic residues" evidence="2">
    <location>
        <begin position="1"/>
        <end position="31"/>
    </location>
</feature>
<dbReference type="Pfam" id="PF24883">
    <property type="entry name" value="NPHP3_N"/>
    <property type="match status" value="1"/>
</dbReference>
<dbReference type="InterPro" id="IPR007111">
    <property type="entry name" value="NACHT_NTPase"/>
</dbReference>
<dbReference type="PANTHER" id="PTHR10039">
    <property type="entry name" value="AMELOGENIN"/>
    <property type="match status" value="1"/>
</dbReference>
<feature type="domain" description="NACHT" evidence="3">
    <location>
        <begin position="234"/>
        <end position="393"/>
    </location>
</feature>
<gene>
    <name evidence="4" type="ORF">V5O48_004930</name>
</gene>
<keyword evidence="5" id="KW-1185">Reference proteome</keyword>
<dbReference type="Proteomes" id="UP001465976">
    <property type="component" value="Unassembled WGS sequence"/>
</dbReference>
<reference evidence="4 5" key="1">
    <citation type="submission" date="2024-02" db="EMBL/GenBank/DDBJ databases">
        <title>A draft genome for the cacao thread blight pathogen Marasmius crinis-equi.</title>
        <authorList>
            <person name="Cohen S.P."/>
            <person name="Baruah I.K."/>
            <person name="Amoako-Attah I."/>
            <person name="Bukari Y."/>
            <person name="Meinhardt L.W."/>
            <person name="Bailey B.A."/>
        </authorList>
    </citation>
    <scope>NUCLEOTIDE SEQUENCE [LARGE SCALE GENOMIC DNA]</scope>
    <source>
        <strain evidence="4 5">GH-76</strain>
    </source>
</reference>
<proteinExistence type="predicted"/>
<dbReference type="EMBL" id="JBAHYK010000181">
    <property type="protein sequence ID" value="KAL0577050.1"/>
    <property type="molecule type" value="Genomic_DNA"/>
</dbReference>
<dbReference type="PANTHER" id="PTHR10039:SF14">
    <property type="entry name" value="NACHT DOMAIN-CONTAINING PROTEIN"/>
    <property type="match status" value="1"/>
</dbReference>
<evidence type="ECO:0000259" key="3">
    <source>
        <dbReference type="PROSITE" id="PS50837"/>
    </source>
</evidence>
<feature type="compositionally biased region" description="Low complexity" evidence="2">
    <location>
        <begin position="1011"/>
        <end position="1021"/>
    </location>
</feature>
<dbReference type="InterPro" id="IPR056884">
    <property type="entry name" value="NPHP3-like_N"/>
</dbReference>
<keyword evidence="1" id="KW-0677">Repeat</keyword>
<feature type="region of interest" description="Disordered" evidence="2">
    <location>
        <begin position="939"/>
        <end position="1030"/>
    </location>
</feature>
<dbReference type="SUPFAM" id="SSF52540">
    <property type="entry name" value="P-loop containing nucleoside triphosphate hydrolases"/>
    <property type="match status" value="1"/>
</dbReference>
<feature type="region of interest" description="Disordered" evidence="2">
    <location>
        <begin position="1"/>
        <end position="51"/>
    </location>
</feature>
<name>A0ABR3FNY7_9AGAR</name>
<sequence>MSRDYPEVPKHHPSHDFGEQRYPRPSTDSHSRSSIARSREPGIPFIPPLPSPDSRFWDAELSLAEQRAYFAPPPRPIIEEISPAQPESSSFETANHPFDHGPMPFPYQYADAEPYPFPSGPFSPLGPYAHPAENLPPPPRGPQGHYSMFSRASNLTITGGLFSNVGGDVVNNTYNSMGPSDEIHLDQYLRGFCAMNAAYNSGERQANAPRCIPKTRTEVIRTIATWVSDPSSPGILWLSGLAGEGKSAVAQTVAEHFSSPALPPDSARLAGSFFFSRGQDDRRQTVTVFITLAYQLMRCNQTLKRLILKALEDDSSIPHSHLADQFARLVVYPVLELNTESLDEGRPPISQLLFVIEALDECDDPTAILTVIANALMIHGNLFKFLITSRPESHIRDLFSRPDVSAATRVLALGDYDSKHDVELYLTHSFLDIKSRNASVFRLLNSRKQDWPERPVLARLAHECDGLFVYASSMIQFVSHERESPVQRLQRLLSLRPSLSTPQEPTLPDPMTSENPYAHLDNLYTHILSAVQGPLDLLRDVLGTFIVLFTPLSEPDFLALVTTNGSVSEESVCSITNQLHSILAIHWSAEEEEEWKTQPVKLYHKAIHEFLTDQKRSAKFYVSPTRRHRDLALLCLHIMSTELKRNICQIKQPAFGIRNLDVENLEERRNRFIPGSLRYACRFWWQHTCSAFNDGSDEVSQSIAHPLEVFLESSLLTWIECLSLLGDLSIALQAVRAFGDHDIRSKCKPKVSTLIADCGWLLLGYYLRLASCSYAVYEVTLNRAPQESIVRRLYRKAVDWHPLHDYPGVTRTWDEHFSRRITARMSAPNPNVPGTEPQRIRGKHMPDPRIIHFAPTTLRPIVRFRQEPATAHVQGAPIMHVNQQPYIGLHSQLSLPFHQSRDEAPSYTPDPDIHSDRLSNVSVPTSFYTLLPARSHRLNHGIDTPVSEPESYASARSAGTDQSTDSSRSSYSRPSTPECSDVPAFVETSDGQPPSPFRLPWSESQTDGNESDSGASSDSDSYYTAEEDHAQENLKDEWKWNYDVTPPEEQITAASDIFQIDKLDWKLGISEHAGQVLDDN</sequence>
<organism evidence="4 5">
    <name type="scientific">Marasmius crinis-equi</name>
    <dbReference type="NCBI Taxonomy" id="585013"/>
    <lineage>
        <taxon>Eukaryota</taxon>
        <taxon>Fungi</taxon>
        <taxon>Dikarya</taxon>
        <taxon>Basidiomycota</taxon>
        <taxon>Agaricomycotina</taxon>
        <taxon>Agaricomycetes</taxon>
        <taxon>Agaricomycetidae</taxon>
        <taxon>Agaricales</taxon>
        <taxon>Marasmiineae</taxon>
        <taxon>Marasmiaceae</taxon>
        <taxon>Marasmius</taxon>
    </lineage>
</organism>
<dbReference type="InterPro" id="IPR027417">
    <property type="entry name" value="P-loop_NTPase"/>
</dbReference>
<evidence type="ECO:0000256" key="1">
    <source>
        <dbReference type="ARBA" id="ARBA00022737"/>
    </source>
</evidence>
<feature type="compositionally biased region" description="Low complexity" evidence="2">
    <location>
        <begin position="963"/>
        <end position="977"/>
    </location>
</feature>
<protein>
    <recommendedName>
        <fullName evidence="3">NACHT domain-containing protein</fullName>
    </recommendedName>
</protein>
<evidence type="ECO:0000313" key="4">
    <source>
        <dbReference type="EMBL" id="KAL0577050.1"/>
    </source>
</evidence>
<dbReference type="PROSITE" id="PS50837">
    <property type="entry name" value="NACHT"/>
    <property type="match status" value="1"/>
</dbReference>
<evidence type="ECO:0000313" key="5">
    <source>
        <dbReference type="Proteomes" id="UP001465976"/>
    </source>
</evidence>
<comment type="caution">
    <text evidence="4">The sequence shown here is derived from an EMBL/GenBank/DDBJ whole genome shotgun (WGS) entry which is preliminary data.</text>
</comment>
<accession>A0ABR3FNY7</accession>
<evidence type="ECO:0000256" key="2">
    <source>
        <dbReference type="SAM" id="MobiDB-lite"/>
    </source>
</evidence>